<evidence type="ECO:0000313" key="3">
    <source>
        <dbReference type="Proteomes" id="UP000010802"/>
    </source>
</evidence>
<name>F4LVG6_TEPAE</name>
<keyword evidence="3" id="KW-1185">Reference proteome</keyword>
<dbReference type="RefSeq" id="WP_013778475.1">
    <property type="nucleotide sequence ID" value="NC_015519.1"/>
</dbReference>
<keyword evidence="1" id="KW-0472">Membrane</keyword>
<dbReference type="HOGENOM" id="CLU_120887_1_2_9"/>
<dbReference type="KEGG" id="tep:TepRe1_1406"/>
<dbReference type="NCBIfam" id="TIGR02833">
    <property type="entry name" value="spore_III_AB"/>
    <property type="match status" value="1"/>
</dbReference>
<organism evidence="2 3">
    <name type="scientific">Tepidanaerobacter acetatoxydans (strain DSM 21804 / JCM 16047 / Re1)</name>
    <dbReference type="NCBI Taxonomy" id="1209989"/>
    <lineage>
        <taxon>Bacteria</taxon>
        <taxon>Bacillati</taxon>
        <taxon>Bacillota</taxon>
        <taxon>Clostridia</taxon>
        <taxon>Thermosediminibacterales</taxon>
        <taxon>Tepidanaerobacteraceae</taxon>
        <taxon>Tepidanaerobacter</taxon>
    </lineage>
</organism>
<dbReference type="PROSITE" id="PS51257">
    <property type="entry name" value="PROKAR_LIPOPROTEIN"/>
    <property type="match status" value="1"/>
</dbReference>
<evidence type="ECO:0000256" key="1">
    <source>
        <dbReference type="SAM" id="Phobius"/>
    </source>
</evidence>
<keyword evidence="1" id="KW-0812">Transmembrane</keyword>
<accession>L0RZ29</accession>
<dbReference type="STRING" id="1209989.TepRe1_1406"/>
<dbReference type="PIRSF" id="PIRSF021435">
    <property type="entry name" value="SpoIIIAB"/>
    <property type="match status" value="1"/>
</dbReference>
<feature type="transmembrane region" description="Helical" evidence="1">
    <location>
        <begin position="6"/>
        <end position="26"/>
    </location>
</feature>
<reference evidence="3" key="1">
    <citation type="journal article" date="2013" name="Genome Announc.">
        <title>First genome sequence of a syntrophic acetate-oxidizing bacterium, Tepidanaerobacter acetatoxydans strain Re1.</title>
        <authorList>
            <person name="Manzoor S."/>
            <person name="Bongcam-Rudloff E."/>
            <person name="Schnurer A."/>
            <person name="Muller B."/>
        </authorList>
    </citation>
    <scope>NUCLEOTIDE SEQUENCE [LARGE SCALE GENOMIC DNA]</scope>
    <source>
        <strain evidence="3">Re1</strain>
    </source>
</reference>
<sequence length="173" mass="19888">MWLKMIGGATVVISCSIIGFIIADNFKYRPKTLRDLQVALSMLETEINYGHSTLPEALRSISRKCEKDVAELFVLTTNNLALRNGFTACEAWEKALNKFYSNSYITKNDYEILIAFGKYLGFTDKKDQIKNIKLTVDNLKQQEILALEEKQKNEKLWKYLGILSGLMIFLLLY</sequence>
<accession>F4LVG6</accession>
<dbReference type="OrthoDB" id="1957909at2"/>
<proteinExistence type="predicted"/>
<dbReference type="KEGG" id="tae:TepiRe1_1517"/>
<dbReference type="EMBL" id="HF563609">
    <property type="protein sequence ID" value="CCP26270.2"/>
    <property type="molecule type" value="Genomic_DNA"/>
</dbReference>
<dbReference type="Pfam" id="PF09548">
    <property type="entry name" value="Spore_III_AB"/>
    <property type="match status" value="1"/>
</dbReference>
<dbReference type="eggNOG" id="ENOG5032S0Q">
    <property type="taxonomic scope" value="Bacteria"/>
</dbReference>
<protein>
    <submittedName>
        <fullName evidence="2">Stage III sporulation protein AB</fullName>
    </submittedName>
</protein>
<dbReference type="InterPro" id="IPR014198">
    <property type="entry name" value="Spore_III_AB"/>
</dbReference>
<dbReference type="AlphaFoldDB" id="F4LVG6"/>
<evidence type="ECO:0000313" key="2">
    <source>
        <dbReference type="EMBL" id="CCP26270.2"/>
    </source>
</evidence>
<keyword evidence="1" id="KW-1133">Transmembrane helix</keyword>
<dbReference type="Proteomes" id="UP000010802">
    <property type="component" value="Chromosome"/>
</dbReference>
<gene>
    <name evidence="2" type="ordered locus">TEPIRE1_1517</name>
</gene>